<accession>A0AB34H3K1</accession>
<dbReference type="AlphaFoldDB" id="A0AB34H3K1"/>
<evidence type="ECO:0000313" key="2">
    <source>
        <dbReference type="Proteomes" id="UP001159641"/>
    </source>
</evidence>
<name>A0AB34H3K1_ESCRO</name>
<reference evidence="1 2" key="1">
    <citation type="submission" date="2022-11" db="EMBL/GenBank/DDBJ databases">
        <title>Whole genome sequence of Eschrichtius robustus ER-17-0199.</title>
        <authorList>
            <person name="Bruniche-Olsen A."/>
            <person name="Black A.N."/>
            <person name="Fields C.J."/>
            <person name="Walden K."/>
            <person name="Dewoody J.A."/>
        </authorList>
    </citation>
    <scope>NUCLEOTIDE SEQUENCE [LARGE SCALE GENOMIC DNA]</scope>
    <source>
        <strain evidence="1">ER-17-0199</strain>
        <tissue evidence="1">Blubber</tissue>
    </source>
</reference>
<protein>
    <submittedName>
        <fullName evidence="1">Uncharacterized protein</fullName>
    </submittedName>
</protein>
<proteinExistence type="predicted"/>
<organism evidence="1 2">
    <name type="scientific">Eschrichtius robustus</name>
    <name type="common">California gray whale</name>
    <name type="synonym">Eschrichtius gibbosus</name>
    <dbReference type="NCBI Taxonomy" id="9764"/>
    <lineage>
        <taxon>Eukaryota</taxon>
        <taxon>Metazoa</taxon>
        <taxon>Chordata</taxon>
        <taxon>Craniata</taxon>
        <taxon>Vertebrata</taxon>
        <taxon>Euteleostomi</taxon>
        <taxon>Mammalia</taxon>
        <taxon>Eutheria</taxon>
        <taxon>Laurasiatheria</taxon>
        <taxon>Artiodactyla</taxon>
        <taxon>Whippomorpha</taxon>
        <taxon>Cetacea</taxon>
        <taxon>Mysticeti</taxon>
        <taxon>Eschrichtiidae</taxon>
        <taxon>Eschrichtius</taxon>
    </lineage>
</organism>
<dbReference type="Proteomes" id="UP001159641">
    <property type="component" value="Unassembled WGS sequence"/>
</dbReference>
<gene>
    <name evidence="1" type="ORF">J1605_006446</name>
</gene>
<comment type="caution">
    <text evidence="1">The sequence shown here is derived from an EMBL/GenBank/DDBJ whole genome shotgun (WGS) entry which is preliminary data.</text>
</comment>
<sequence>MGLVCCRESSGGVAWTSEQAASSRVQAGRKQPPSGHQTRFGIECLDVGTRQVIFGNSQVVWDYIIGLLGDLSHLHHCDLGLRVTHQHTYHGMHLWVSRAKQPGFRSTLSTSERKLSRCSELTEKNEALICSSLVAETSNMHYSALFLGKKGENSHALEMLSVRCQWDRQTQRSRREQEVWVWSLGKRAGLEKDRSGTSLVAHWLRIRLSMQGTRVRALVWEDPTCRTATKSVRHNY</sequence>
<keyword evidence="2" id="KW-1185">Reference proteome</keyword>
<evidence type="ECO:0000313" key="1">
    <source>
        <dbReference type="EMBL" id="KAJ8786226.1"/>
    </source>
</evidence>
<dbReference type="EMBL" id="JAIQCJ010001995">
    <property type="protein sequence ID" value="KAJ8786226.1"/>
    <property type="molecule type" value="Genomic_DNA"/>
</dbReference>